<evidence type="ECO:0008006" key="4">
    <source>
        <dbReference type="Google" id="ProtNLM"/>
    </source>
</evidence>
<comment type="caution">
    <text evidence="2">The sequence shown here is derived from an EMBL/GenBank/DDBJ whole genome shotgun (WGS) entry which is preliminary data.</text>
</comment>
<proteinExistence type="predicted"/>
<organism evidence="2 3">
    <name type="scientific">Pleurodeles waltl</name>
    <name type="common">Iberian ribbed newt</name>
    <dbReference type="NCBI Taxonomy" id="8319"/>
    <lineage>
        <taxon>Eukaryota</taxon>
        <taxon>Metazoa</taxon>
        <taxon>Chordata</taxon>
        <taxon>Craniata</taxon>
        <taxon>Vertebrata</taxon>
        <taxon>Euteleostomi</taxon>
        <taxon>Amphibia</taxon>
        <taxon>Batrachia</taxon>
        <taxon>Caudata</taxon>
        <taxon>Salamandroidea</taxon>
        <taxon>Salamandridae</taxon>
        <taxon>Pleurodelinae</taxon>
        <taxon>Pleurodeles</taxon>
    </lineage>
</organism>
<dbReference type="AlphaFoldDB" id="A0AAV7S6A8"/>
<feature type="compositionally biased region" description="Basic residues" evidence="1">
    <location>
        <begin position="136"/>
        <end position="148"/>
    </location>
</feature>
<feature type="region of interest" description="Disordered" evidence="1">
    <location>
        <begin position="238"/>
        <end position="311"/>
    </location>
</feature>
<gene>
    <name evidence="2" type="ORF">NDU88_000501</name>
</gene>
<evidence type="ECO:0000256" key="1">
    <source>
        <dbReference type="SAM" id="MobiDB-lite"/>
    </source>
</evidence>
<name>A0AAV7S6A8_PLEWA</name>
<dbReference type="EMBL" id="JANPWB010000008">
    <property type="protein sequence ID" value="KAJ1159999.1"/>
    <property type="molecule type" value="Genomic_DNA"/>
</dbReference>
<sequence length="518" mass="57031">MDLMKVMAIHIANINRKLDLLAIRPLEQITSHQQAFCNCGPVIDKLSMLPTILTEILQKVKTSNIDESTFNYTNHDSSDIVILQKTLGLSASSPIKKEANTQGMYSISTDESLQLKEIVPTNSDCTNERPALKPKPLSKRQKKRARKARKQTYAKAVNDNLYKIFSVFHKPHTQGSGPSGNQKALNQVKATRVGAVNGSGLLPAAASPKSVVHKMSQSTVQFQSNLHALEMRVMELLDQAPRKRRATEETHMSSEKSSNQPVALIPRKDPPGSITAGLPRPKDVPQAAASASTLSGRNKKQPAPQVSSCQATASHTAATQFTATFPDTTEGIMSSLKLHPRKGSCTQAGATQVIEISPDTMSEQLAFSKTDLQAIKITFSNNQHSLLVIFNVYAHPWKNRKVLLFDELLNKVEEIRCANPAWDILVTGDFNANLIHTPEPDEQLAAENAIWSVPLQKSPAQKRLDTRGKQLVEALEHMSMRVLNGRINDDVLPNFTHHSAVHDNNRLYSRVSSLASSC</sequence>
<evidence type="ECO:0000313" key="3">
    <source>
        <dbReference type="Proteomes" id="UP001066276"/>
    </source>
</evidence>
<evidence type="ECO:0000313" key="2">
    <source>
        <dbReference type="EMBL" id="KAJ1159999.1"/>
    </source>
</evidence>
<dbReference type="Gene3D" id="3.60.10.10">
    <property type="entry name" value="Endonuclease/exonuclease/phosphatase"/>
    <property type="match status" value="1"/>
</dbReference>
<accession>A0AAV7S6A8</accession>
<reference evidence="2" key="1">
    <citation type="journal article" date="2022" name="bioRxiv">
        <title>Sequencing and chromosome-scale assembly of the giantPleurodeles waltlgenome.</title>
        <authorList>
            <person name="Brown T."/>
            <person name="Elewa A."/>
            <person name="Iarovenko S."/>
            <person name="Subramanian E."/>
            <person name="Araus A.J."/>
            <person name="Petzold A."/>
            <person name="Susuki M."/>
            <person name="Suzuki K.-i.T."/>
            <person name="Hayashi T."/>
            <person name="Toyoda A."/>
            <person name="Oliveira C."/>
            <person name="Osipova E."/>
            <person name="Leigh N.D."/>
            <person name="Simon A."/>
            <person name="Yun M.H."/>
        </authorList>
    </citation>
    <scope>NUCLEOTIDE SEQUENCE</scope>
    <source>
        <strain evidence="2">20211129_DDA</strain>
        <tissue evidence="2">Liver</tissue>
    </source>
</reference>
<keyword evidence="3" id="KW-1185">Reference proteome</keyword>
<feature type="region of interest" description="Disordered" evidence="1">
    <location>
        <begin position="123"/>
        <end position="148"/>
    </location>
</feature>
<dbReference type="Proteomes" id="UP001066276">
    <property type="component" value="Chromosome 4_2"/>
</dbReference>
<protein>
    <recommendedName>
        <fullName evidence="4">Endonuclease/exonuclease/phosphatase domain-containing protein</fullName>
    </recommendedName>
</protein>
<dbReference type="InterPro" id="IPR036691">
    <property type="entry name" value="Endo/exonu/phosph_ase_sf"/>
</dbReference>
<dbReference type="SUPFAM" id="SSF56219">
    <property type="entry name" value="DNase I-like"/>
    <property type="match status" value="1"/>
</dbReference>